<keyword evidence="5" id="KW-1185">Reference proteome</keyword>
<dbReference type="PROSITE" id="PS50977">
    <property type="entry name" value="HTH_TETR_2"/>
    <property type="match status" value="1"/>
</dbReference>
<evidence type="ECO:0000259" key="3">
    <source>
        <dbReference type="PROSITE" id="PS50977"/>
    </source>
</evidence>
<dbReference type="InterPro" id="IPR009057">
    <property type="entry name" value="Homeodomain-like_sf"/>
</dbReference>
<dbReference type="AlphaFoldDB" id="A0A365HEE6"/>
<dbReference type="InterPro" id="IPR036271">
    <property type="entry name" value="Tet_transcr_reg_TetR-rel_C_sf"/>
</dbReference>
<feature type="DNA-binding region" description="H-T-H motif" evidence="2">
    <location>
        <begin position="30"/>
        <end position="49"/>
    </location>
</feature>
<dbReference type="Gene3D" id="1.10.357.10">
    <property type="entry name" value="Tetracycline Repressor, domain 2"/>
    <property type="match status" value="1"/>
</dbReference>
<dbReference type="Pfam" id="PF00440">
    <property type="entry name" value="TetR_N"/>
    <property type="match status" value="1"/>
</dbReference>
<dbReference type="PRINTS" id="PR00455">
    <property type="entry name" value="HTHTETR"/>
</dbReference>
<dbReference type="Pfam" id="PF17932">
    <property type="entry name" value="TetR_C_24"/>
    <property type="match status" value="1"/>
</dbReference>
<evidence type="ECO:0000313" key="4">
    <source>
        <dbReference type="EMBL" id="RAY17266.1"/>
    </source>
</evidence>
<name>A0A365HEE6_9ACTN</name>
<dbReference type="InterPro" id="IPR050109">
    <property type="entry name" value="HTH-type_TetR-like_transc_reg"/>
</dbReference>
<proteinExistence type="predicted"/>
<organism evidence="4 5">
    <name type="scientific">Actinomadura craniellae</name>
    <dbReference type="NCBI Taxonomy" id="2231787"/>
    <lineage>
        <taxon>Bacteria</taxon>
        <taxon>Bacillati</taxon>
        <taxon>Actinomycetota</taxon>
        <taxon>Actinomycetes</taxon>
        <taxon>Streptosporangiales</taxon>
        <taxon>Thermomonosporaceae</taxon>
        <taxon>Actinomadura</taxon>
    </lineage>
</organism>
<dbReference type="SUPFAM" id="SSF46689">
    <property type="entry name" value="Homeodomain-like"/>
    <property type="match status" value="1"/>
</dbReference>
<evidence type="ECO:0000256" key="1">
    <source>
        <dbReference type="ARBA" id="ARBA00023125"/>
    </source>
</evidence>
<sequence length="198" mass="21707">MWADHDPPASRRLLLAAVDSFAELGYHGTTTRQIAATAGMSPAALYVHYRTKGDLLFQIALTAHESVVATLHAAMDPRAARPARIRAMVYAFTRWHARHHRAARVIQQHELAALPADHRERVYALRRETARMFLDEVSAGVAAGEFDVPDPAGTTRALTSLGIDVARWYDPAGARSPEEIAALYAHLALRMLGVRPAG</sequence>
<dbReference type="GO" id="GO:0003700">
    <property type="term" value="F:DNA-binding transcription factor activity"/>
    <property type="evidence" value="ECO:0007669"/>
    <property type="project" value="TreeGrafter"/>
</dbReference>
<dbReference type="OrthoDB" id="1669699at2"/>
<gene>
    <name evidence="4" type="ORF">DPM19_00620</name>
</gene>
<comment type="caution">
    <text evidence="4">The sequence shown here is derived from an EMBL/GenBank/DDBJ whole genome shotgun (WGS) entry which is preliminary data.</text>
</comment>
<reference evidence="4 5" key="1">
    <citation type="submission" date="2018-06" db="EMBL/GenBank/DDBJ databases">
        <title>Actinomadura craniellae sp. nov. isolated from marine sponge Craniella sp.</title>
        <authorList>
            <person name="Li L."/>
            <person name="Xu Q.H."/>
            <person name="Lin H.W."/>
            <person name="Lu Y.H."/>
        </authorList>
    </citation>
    <scope>NUCLEOTIDE SEQUENCE [LARGE SCALE GENOMIC DNA]</scope>
    <source>
        <strain evidence="4 5">LHW63021</strain>
    </source>
</reference>
<dbReference type="PANTHER" id="PTHR30055">
    <property type="entry name" value="HTH-TYPE TRANSCRIPTIONAL REGULATOR RUTR"/>
    <property type="match status" value="1"/>
</dbReference>
<keyword evidence="1 2" id="KW-0238">DNA-binding</keyword>
<dbReference type="SUPFAM" id="SSF48498">
    <property type="entry name" value="Tetracyclin repressor-like, C-terminal domain"/>
    <property type="match status" value="1"/>
</dbReference>
<evidence type="ECO:0000256" key="2">
    <source>
        <dbReference type="PROSITE-ProRule" id="PRU00335"/>
    </source>
</evidence>
<accession>A0A365HEE6</accession>
<dbReference type="GO" id="GO:0000976">
    <property type="term" value="F:transcription cis-regulatory region binding"/>
    <property type="evidence" value="ECO:0007669"/>
    <property type="project" value="TreeGrafter"/>
</dbReference>
<protein>
    <submittedName>
        <fullName evidence="4">TetR family transcriptional regulator</fullName>
    </submittedName>
</protein>
<dbReference type="InterPro" id="IPR001647">
    <property type="entry name" value="HTH_TetR"/>
</dbReference>
<feature type="domain" description="HTH tetR-type" evidence="3">
    <location>
        <begin position="7"/>
        <end position="67"/>
    </location>
</feature>
<dbReference type="Proteomes" id="UP000251891">
    <property type="component" value="Unassembled WGS sequence"/>
</dbReference>
<dbReference type="PANTHER" id="PTHR30055:SF200">
    <property type="entry name" value="HTH-TYPE TRANSCRIPTIONAL REPRESSOR BDCR"/>
    <property type="match status" value="1"/>
</dbReference>
<dbReference type="InterPro" id="IPR041490">
    <property type="entry name" value="KstR2_TetR_C"/>
</dbReference>
<evidence type="ECO:0000313" key="5">
    <source>
        <dbReference type="Proteomes" id="UP000251891"/>
    </source>
</evidence>
<dbReference type="EMBL" id="QLYX01000001">
    <property type="protein sequence ID" value="RAY17266.1"/>
    <property type="molecule type" value="Genomic_DNA"/>
</dbReference>